<dbReference type="EMBL" id="CBTN010000079">
    <property type="protein sequence ID" value="CDH59949.1"/>
    <property type="molecule type" value="Genomic_DNA"/>
</dbReference>
<protein>
    <submittedName>
        <fullName evidence="1">Uncharacterized protein</fullName>
    </submittedName>
</protein>
<evidence type="ECO:0000313" key="2">
    <source>
        <dbReference type="Proteomes" id="UP000027586"/>
    </source>
</evidence>
<dbReference type="Gene3D" id="3.10.10.10">
    <property type="entry name" value="HIV Type 1 Reverse Transcriptase, subunit A, domain 1"/>
    <property type="match status" value="1"/>
</dbReference>
<dbReference type="SUPFAM" id="SSF56672">
    <property type="entry name" value="DNA/RNA polymerases"/>
    <property type="match status" value="1"/>
</dbReference>
<organism evidence="1 2">
    <name type="scientific">Lichtheimia corymbifera JMRC:FSU:9682</name>
    <dbReference type="NCBI Taxonomy" id="1263082"/>
    <lineage>
        <taxon>Eukaryota</taxon>
        <taxon>Fungi</taxon>
        <taxon>Fungi incertae sedis</taxon>
        <taxon>Mucoromycota</taxon>
        <taxon>Mucoromycotina</taxon>
        <taxon>Mucoromycetes</taxon>
        <taxon>Mucorales</taxon>
        <taxon>Lichtheimiaceae</taxon>
        <taxon>Lichtheimia</taxon>
    </lineage>
</organism>
<gene>
    <name evidence="1" type="ORF">LCOR_10749.1</name>
</gene>
<dbReference type="VEuPathDB" id="FungiDB:LCOR_10749.1"/>
<comment type="caution">
    <text evidence="1">The sequence shown here is derived from an EMBL/GenBank/DDBJ whole genome shotgun (WGS) entry which is preliminary data.</text>
</comment>
<reference evidence="1" key="1">
    <citation type="submission" date="2013-08" db="EMBL/GenBank/DDBJ databases">
        <title>Gene expansion shapes genome architecture in the human pathogen Lichtheimia corymbifera: an evolutionary genomics analysis in the ancient terrestrial Mucorales (Mucoromycotina).</title>
        <authorList>
            <person name="Schwartze V.U."/>
            <person name="Winter S."/>
            <person name="Shelest E."/>
            <person name="Marcet-Houben M."/>
            <person name="Horn F."/>
            <person name="Wehner S."/>
            <person name="Hoffmann K."/>
            <person name="Riege K."/>
            <person name="Sammeth M."/>
            <person name="Nowrousian M."/>
            <person name="Valiante V."/>
            <person name="Linde J."/>
            <person name="Jacobsen I.D."/>
            <person name="Marz M."/>
            <person name="Brakhage A.A."/>
            <person name="Gabaldon T."/>
            <person name="Bocker S."/>
            <person name="Voigt K."/>
        </authorList>
    </citation>
    <scope>NUCLEOTIDE SEQUENCE [LARGE SCALE GENOMIC DNA]</scope>
    <source>
        <strain evidence="1">FSU 9682</strain>
    </source>
</reference>
<dbReference type="Proteomes" id="UP000027586">
    <property type="component" value="Unassembled WGS sequence"/>
</dbReference>
<accession>A0A068SCC7</accession>
<keyword evidence="2" id="KW-1185">Reference proteome</keyword>
<dbReference type="InterPro" id="IPR043502">
    <property type="entry name" value="DNA/RNA_pol_sf"/>
</dbReference>
<name>A0A068SCC7_9FUNG</name>
<sequence length="222" mass="24468">MMGDGSTMVDIETHVAGVSTSKEGTTNEDHTSTTVQAHFVGYMKDIAKQADMVIDSDVVLDPGEIMIVQLSLNQPKGGIGEYTVLESKPIGKHELTEVGELKAEPYRIRLKEGARPVKVAPYTLPRDANERLKEYLSQLEDLGFIEKCEGPWAAGALLIPSDAEKRGAFQNQDKALEEEAKVGCRLFCNKNDNYSTTWILSLVLDLRKRTAIATCYGRSMDA</sequence>
<dbReference type="OrthoDB" id="2290343at2759"/>
<proteinExistence type="predicted"/>
<evidence type="ECO:0000313" key="1">
    <source>
        <dbReference type="EMBL" id="CDH59949.1"/>
    </source>
</evidence>
<dbReference type="AlphaFoldDB" id="A0A068SCC7"/>